<accession>A0A6J6ECE5</accession>
<keyword evidence="1" id="KW-1133">Transmembrane helix</keyword>
<proteinExistence type="predicted"/>
<keyword evidence="1" id="KW-0472">Membrane</keyword>
<dbReference type="AlphaFoldDB" id="A0A6J6ECE5"/>
<feature type="transmembrane region" description="Helical" evidence="1">
    <location>
        <begin position="12"/>
        <end position="35"/>
    </location>
</feature>
<keyword evidence="1" id="KW-0812">Transmembrane</keyword>
<sequence length="170" mass="18522">MKKSRFRSPLARALVPVLGGILFFSLFFLGLWGIASLITDRAEPNSVVANKIFEVGKVDRLAESVAEDGPILLPDLQSADGLRSLVLDHTGDDPTAGWRVYLGFPADKEVGCLVTQIPGTRQFTDCDGRTISVEDLQPPNNVRPIVENRSTLFIDLRGITDSVETSLPSN</sequence>
<evidence type="ECO:0000256" key="1">
    <source>
        <dbReference type="SAM" id="Phobius"/>
    </source>
</evidence>
<evidence type="ECO:0000313" key="2">
    <source>
        <dbReference type="EMBL" id="CAB4573777.1"/>
    </source>
</evidence>
<dbReference type="EMBL" id="CAEZTQ010000099">
    <property type="protein sequence ID" value="CAB4573777.1"/>
    <property type="molecule type" value="Genomic_DNA"/>
</dbReference>
<reference evidence="2" key="1">
    <citation type="submission" date="2020-05" db="EMBL/GenBank/DDBJ databases">
        <authorList>
            <person name="Chiriac C."/>
            <person name="Salcher M."/>
            <person name="Ghai R."/>
            <person name="Kavagutti S V."/>
        </authorList>
    </citation>
    <scope>NUCLEOTIDE SEQUENCE</scope>
</reference>
<gene>
    <name evidence="2" type="ORF">UFOPK1704_00596</name>
</gene>
<name>A0A6J6ECE5_9ZZZZ</name>
<organism evidence="2">
    <name type="scientific">freshwater metagenome</name>
    <dbReference type="NCBI Taxonomy" id="449393"/>
    <lineage>
        <taxon>unclassified sequences</taxon>
        <taxon>metagenomes</taxon>
        <taxon>ecological metagenomes</taxon>
    </lineage>
</organism>
<protein>
    <submittedName>
        <fullName evidence="2">Unannotated protein</fullName>
    </submittedName>
</protein>